<evidence type="ECO:0008006" key="2">
    <source>
        <dbReference type="Google" id="ProtNLM"/>
    </source>
</evidence>
<proteinExistence type="predicted"/>
<evidence type="ECO:0000313" key="1">
    <source>
        <dbReference type="EMBL" id="KKL56314.1"/>
    </source>
</evidence>
<feature type="non-terminal residue" evidence="1">
    <location>
        <position position="1"/>
    </location>
</feature>
<name>A0A0F9D439_9ZZZZ</name>
<reference evidence="1" key="1">
    <citation type="journal article" date="2015" name="Nature">
        <title>Complex archaea that bridge the gap between prokaryotes and eukaryotes.</title>
        <authorList>
            <person name="Spang A."/>
            <person name="Saw J.H."/>
            <person name="Jorgensen S.L."/>
            <person name="Zaremba-Niedzwiedzka K."/>
            <person name="Martijn J."/>
            <person name="Lind A.E."/>
            <person name="van Eijk R."/>
            <person name="Schleper C."/>
            <person name="Guy L."/>
            <person name="Ettema T.J."/>
        </authorList>
    </citation>
    <scope>NUCLEOTIDE SEQUENCE</scope>
</reference>
<gene>
    <name evidence="1" type="ORF">LCGC14_2246640</name>
</gene>
<dbReference type="EMBL" id="LAZR01030537">
    <property type="protein sequence ID" value="KKL56314.1"/>
    <property type="molecule type" value="Genomic_DNA"/>
</dbReference>
<protein>
    <recommendedName>
        <fullName evidence="2">Terminase large subunit gp17-like C-terminal domain-containing protein</fullName>
    </recommendedName>
</protein>
<accession>A0A0F9D439</accession>
<organism evidence="1">
    <name type="scientific">marine sediment metagenome</name>
    <dbReference type="NCBI Taxonomy" id="412755"/>
    <lineage>
        <taxon>unclassified sequences</taxon>
        <taxon>metagenomes</taxon>
        <taxon>ecological metagenomes</taxon>
    </lineage>
</organism>
<comment type="caution">
    <text evidence="1">The sequence shown here is derived from an EMBL/GenBank/DDBJ whole genome shotgun (WGS) entry which is preliminary data.</text>
</comment>
<sequence length="434" mass="49075">IVITTAPSHNQVVKLLWKEINSSFSRADLPGRCLTSELKINDDHFALGISPKIEVADSTKRMQGYHSENMLIILDEASGIDPKIFEAVDFLTTSVNCKILAIGNPVPGGEFEKGFKDEEIEKITLSIFESENFIINDIKTLDDLKKIALEVKPLNRKERKEYFKKFKVARPYLTTVEWAVRRLLDWGETNPLFISRVLGRFPKVGDDTVLSLQDLEASAMIELTESSSKSLGVDVARFGSDNTVLIGYKNFKQIHKKKFNGQDTVKTSNMIKHLIITEDYKTIVIDDTGIGGAITDQLNDWVNETNRIVEIIPVNFAESAQNEDDYSGIVTEMWFNVKKLIGEKRIQLIDDGNLFSELAGRKYDFDNKGRFKVESKQEYKKRNGSRSPDEADALILCVWGLTDHISSWINRFDKTSGIIEGGENEDPCNPAECY</sequence>
<dbReference type="AlphaFoldDB" id="A0A0F9D439"/>
<dbReference type="Gene3D" id="3.30.420.240">
    <property type="match status" value="1"/>
</dbReference>